<comment type="caution">
    <text evidence="1">The sequence shown here is derived from an EMBL/GenBank/DDBJ whole genome shotgun (WGS) entry which is preliminary data.</text>
</comment>
<evidence type="ECO:0000313" key="1">
    <source>
        <dbReference type="EMBL" id="MFC3209967.1"/>
    </source>
</evidence>
<proteinExistence type="predicted"/>
<name>A0ABV7KKL9_PLAOK</name>
<gene>
    <name evidence="1" type="ORF">ACFOEJ_02640</name>
</gene>
<organism evidence="1 2">
    <name type="scientific">Planomicrobium okeanokoites</name>
    <name type="common">Planococcus okeanokoites</name>
    <name type="synonym">Flavobacterium okeanokoites</name>
    <dbReference type="NCBI Taxonomy" id="244"/>
    <lineage>
        <taxon>Bacteria</taxon>
        <taxon>Bacillati</taxon>
        <taxon>Bacillota</taxon>
        <taxon>Bacilli</taxon>
        <taxon>Bacillales</taxon>
        <taxon>Caryophanaceae</taxon>
        <taxon>Planomicrobium</taxon>
    </lineage>
</organism>
<accession>A0ABV7KKL9</accession>
<dbReference type="RefSeq" id="WP_133299098.1">
    <property type="nucleotide sequence ID" value="NZ_CANNGD010000018.1"/>
</dbReference>
<evidence type="ECO:0000313" key="2">
    <source>
        <dbReference type="Proteomes" id="UP001595625"/>
    </source>
</evidence>
<dbReference type="EMBL" id="JBHRUJ010000004">
    <property type="protein sequence ID" value="MFC3209967.1"/>
    <property type="molecule type" value="Genomic_DNA"/>
</dbReference>
<reference evidence="2" key="1">
    <citation type="journal article" date="2019" name="Int. J. Syst. Evol. Microbiol.">
        <title>The Global Catalogue of Microorganisms (GCM) 10K type strain sequencing project: providing services to taxonomists for standard genome sequencing and annotation.</title>
        <authorList>
            <consortium name="The Broad Institute Genomics Platform"/>
            <consortium name="The Broad Institute Genome Sequencing Center for Infectious Disease"/>
            <person name="Wu L."/>
            <person name="Ma J."/>
        </authorList>
    </citation>
    <scope>NUCLEOTIDE SEQUENCE [LARGE SCALE GENOMIC DNA]</scope>
    <source>
        <strain evidence="2">CCM 320</strain>
    </source>
</reference>
<keyword evidence="2" id="KW-1185">Reference proteome</keyword>
<protein>
    <submittedName>
        <fullName evidence="1">Integrase</fullName>
    </submittedName>
</protein>
<sequence>MAWIRSVMDLTNYRLDLIEHRKGINMSYNFILDRIGVDISRIQEAKDELTFPVRLKTYIEVMTLHELGHAADREALLESMPWTIKVHELKKAAPEDSHYRDPGILKIILDEQLMNIEFEKTAWKNAESLNRLHQIADEAVFGLIREHSLASYKMPYQQNLRLYDRLLTEANDMIA</sequence>
<dbReference type="Proteomes" id="UP001595625">
    <property type="component" value="Unassembled WGS sequence"/>
</dbReference>